<dbReference type="Gene3D" id="3.40.50.10890">
    <property type="match status" value="1"/>
</dbReference>
<evidence type="ECO:0000313" key="2">
    <source>
        <dbReference type="EMBL" id="VDK54381.1"/>
    </source>
</evidence>
<dbReference type="EMBL" id="UYRU01019290">
    <property type="protein sequence ID" value="VDK54381.1"/>
    <property type="molecule type" value="Genomic_DNA"/>
</dbReference>
<name>A0A3P6SK18_DIBLA</name>
<dbReference type="GO" id="GO:0005634">
    <property type="term" value="C:nucleus"/>
    <property type="evidence" value="ECO:0007669"/>
    <property type="project" value="TreeGrafter"/>
</dbReference>
<feature type="domain" description="Zn-dependent metallo-hydrolase RNA specificity" evidence="1">
    <location>
        <begin position="1"/>
        <end position="57"/>
    </location>
</feature>
<dbReference type="Proteomes" id="UP000281553">
    <property type="component" value="Unassembled WGS sequence"/>
</dbReference>
<dbReference type="OrthoDB" id="10249535at2759"/>
<gene>
    <name evidence="2" type="ORF">DILT_LOCUS2023</name>
</gene>
<dbReference type="PANTHER" id="PTHR11203">
    <property type="entry name" value="CLEAVAGE AND POLYADENYLATION SPECIFICITY FACTOR FAMILY MEMBER"/>
    <property type="match status" value="1"/>
</dbReference>
<dbReference type="InterPro" id="IPR036866">
    <property type="entry name" value="RibonucZ/Hydroxyglut_hydro"/>
</dbReference>
<reference evidence="2 3" key="1">
    <citation type="submission" date="2018-11" db="EMBL/GenBank/DDBJ databases">
        <authorList>
            <consortium name="Pathogen Informatics"/>
        </authorList>
    </citation>
    <scope>NUCLEOTIDE SEQUENCE [LARGE SCALE GENOMIC DNA]</scope>
</reference>
<evidence type="ECO:0000313" key="3">
    <source>
        <dbReference type="Proteomes" id="UP000281553"/>
    </source>
</evidence>
<dbReference type="InterPro" id="IPR050698">
    <property type="entry name" value="MBL"/>
</dbReference>
<proteinExistence type="predicted"/>
<dbReference type="Gene3D" id="3.60.15.10">
    <property type="entry name" value="Ribonuclease Z/Hydroxyacylglutathione hydrolase-like"/>
    <property type="match status" value="1"/>
</dbReference>
<dbReference type="SUPFAM" id="SSF56281">
    <property type="entry name" value="Metallo-hydrolase/oxidoreductase"/>
    <property type="match status" value="1"/>
</dbReference>
<dbReference type="PANTHER" id="PTHR11203:SF37">
    <property type="entry name" value="INTEGRATOR COMPLEX SUBUNIT 11"/>
    <property type="match status" value="1"/>
</dbReference>
<dbReference type="Pfam" id="PF07521">
    <property type="entry name" value="RMMBL"/>
    <property type="match status" value="1"/>
</dbReference>
<dbReference type="GO" id="GO:0016180">
    <property type="term" value="P:snRNA processing"/>
    <property type="evidence" value="ECO:0007669"/>
    <property type="project" value="TreeGrafter"/>
</dbReference>
<accession>A0A3P6SK18</accession>
<dbReference type="GO" id="GO:0004521">
    <property type="term" value="F:RNA endonuclease activity"/>
    <property type="evidence" value="ECO:0007669"/>
    <property type="project" value="TreeGrafter"/>
</dbReference>
<keyword evidence="3" id="KW-1185">Reference proteome</keyword>
<protein>
    <recommendedName>
        <fullName evidence="1">Zn-dependent metallo-hydrolase RNA specificity domain-containing protein</fullName>
    </recommendedName>
</protein>
<organism evidence="2 3">
    <name type="scientific">Dibothriocephalus latus</name>
    <name type="common">Fish tapeworm</name>
    <name type="synonym">Diphyllobothrium latum</name>
    <dbReference type="NCBI Taxonomy" id="60516"/>
    <lineage>
        <taxon>Eukaryota</taxon>
        <taxon>Metazoa</taxon>
        <taxon>Spiralia</taxon>
        <taxon>Lophotrochozoa</taxon>
        <taxon>Platyhelminthes</taxon>
        <taxon>Cestoda</taxon>
        <taxon>Eucestoda</taxon>
        <taxon>Diphyllobothriidea</taxon>
        <taxon>Diphyllobothriidae</taxon>
        <taxon>Dibothriocephalus</taxon>
    </lineage>
</organism>
<evidence type="ECO:0000259" key="1">
    <source>
        <dbReference type="Pfam" id="PF07521"/>
    </source>
</evidence>
<dbReference type="AlphaFoldDB" id="A0A3P6SK18"/>
<dbReference type="InterPro" id="IPR011108">
    <property type="entry name" value="RMMBL"/>
</dbReference>
<sequence length="89" mass="10062">MRVEYLSFSAHADARGIMQLISQCRPGHVLLVHGEASKMEFLKSRIESETKLPCSMPANGEIAIVPTRPHFNVRAPKDMLKKVLGKFWQ</sequence>